<evidence type="ECO:0000313" key="8">
    <source>
        <dbReference type="Proteomes" id="UP000247409"/>
    </source>
</evidence>
<proteinExistence type="inferred from homology"/>
<feature type="compositionally biased region" description="Pro residues" evidence="5">
    <location>
        <begin position="48"/>
        <end position="71"/>
    </location>
</feature>
<dbReference type="PROSITE" id="PS50082">
    <property type="entry name" value="WD_REPEATS_2"/>
    <property type="match status" value="1"/>
</dbReference>
<dbReference type="GO" id="GO:0031929">
    <property type="term" value="P:TOR signaling"/>
    <property type="evidence" value="ECO:0007669"/>
    <property type="project" value="InterPro"/>
</dbReference>
<feature type="repeat" description="WD" evidence="4">
    <location>
        <begin position="1691"/>
        <end position="1722"/>
    </location>
</feature>
<dbReference type="Proteomes" id="UP000247409">
    <property type="component" value="Unassembled WGS sequence"/>
</dbReference>
<keyword evidence="2 4" id="KW-0853">WD repeat</keyword>
<feature type="compositionally biased region" description="Polar residues" evidence="5">
    <location>
        <begin position="1048"/>
        <end position="1058"/>
    </location>
</feature>
<evidence type="ECO:0000256" key="5">
    <source>
        <dbReference type="SAM" id="MobiDB-lite"/>
    </source>
</evidence>
<feature type="compositionally biased region" description="Polar residues" evidence="5">
    <location>
        <begin position="1110"/>
        <end position="1121"/>
    </location>
</feature>
<reference evidence="7 8" key="1">
    <citation type="journal article" date="2018" name="Mol. Biol. Evol.">
        <title>Analysis of the draft genome of the red seaweed Gracilariopsis chorda provides insights into genome size evolution in Rhodophyta.</title>
        <authorList>
            <person name="Lee J."/>
            <person name="Yang E.C."/>
            <person name="Graf L."/>
            <person name="Yang J.H."/>
            <person name="Qiu H."/>
            <person name="Zel Zion U."/>
            <person name="Chan C.X."/>
            <person name="Stephens T.G."/>
            <person name="Weber A.P.M."/>
            <person name="Boo G.H."/>
            <person name="Boo S.M."/>
            <person name="Kim K.M."/>
            <person name="Shin Y."/>
            <person name="Jung M."/>
            <person name="Lee S.J."/>
            <person name="Yim H.S."/>
            <person name="Lee J.H."/>
            <person name="Bhattacharya D."/>
            <person name="Yoon H.S."/>
        </authorList>
    </citation>
    <scope>NUCLEOTIDE SEQUENCE [LARGE SCALE GENOMIC DNA]</scope>
    <source>
        <strain evidence="7 8">SKKU-2015</strain>
        <tissue evidence="7">Whole body</tissue>
    </source>
</reference>
<dbReference type="Gene3D" id="2.130.10.10">
    <property type="entry name" value="YVTN repeat-like/Quinoprotein amine dehydrogenase"/>
    <property type="match status" value="2"/>
</dbReference>
<dbReference type="InterPro" id="IPR036322">
    <property type="entry name" value="WD40_repeat_dom_sf"/>
</dbReference>
<evidence type="ECO:0000259" key="6">
    <source>
        <dbReference type="SMART" id="SM01302"/>
    </source>
</evidence>
<organism evidence="7 8">
    <name type="scientific">Gracilariopsis chorda</name>
    <dbReference type="NCBI Taxonomy" id="448386"/>
    <lineage>
        <taxon>Eukaryota</taxon>
        <taxon>Rhodophyta</taxon>
        <taxon>Florideophyceae</taxon>
        <taxon>Rhodymeniophycidae</taxon>
        <taxon>Gracilariales</taxon>
        <taxon>Gracilariaceae</taxon>
        <taxon>Gracilariopsis</taxon>
    </lineage>
</organism>
<dbReference type="InterPro" id="IPR015943">
    <property type="entry name" value="WD40/YVTN_repeat-like_dom_sf"/>
</dbReference>
<dbReference type="STRING" id="448386.A0A2V3J5T9"/>
<feature type="compositionally biased region" description="Low complexity" evidence="5">
    <location>
        <begin position="1098"/>
        <end position="1109"/>
    </location>
</feature>
<dbReference type="GO" id="GO:0005737">
    <property type="term" value="C:cytoplasm"/>
    <property type="evidence" value="ECO:0007669"/>
    <property type="project" value="TreeGrafter"/>
</dbReference>
<feature type="compositionally biased region" description="Pro residues" evidence="5">
    <location>
        <begin position="25"/>
        <end position="41"/>
    </location>
</feature>
<accession>A0A2V3J5T9</accession>
<dbReference type="SMART" id="SM01302">
    <property type="entry name" value="Raptor_N"/>
    <property type="match status" value="1"/>
</dbReference>
<dbReference type="PANTHER" id="PTHR12848">
    <property type="entry name" value="REGULATORY-ASSOCIATED PROTEIN OF MTOR"/>
    <property type="match status" value="1"/>
</dbReference>
<feature type="region of interest" description="Disordered" evidence="5">
    <location>
        <begin position="1094"/>
        <end position="1127"/>
    </location>
</feature>
<evidence type="ECO:0000256" key="3">
    <source>
        <dbReference type="ARBA" id="ARBA00022737"/>
    </source>
</evidence>
<dbReference type="Pfam" id="PF14538">
    <property type="entry name" value="Raptor_N"/>
    <property type="match status" value="1"/>
</dbReference>
<evidence type="ECO:0000313" key="7">
    <source>
        <dbReference type="EMBL" id="PXF49769.1"/>
    </source>
</evidence>
<dbReference type="InterPro" id="IPR016024">
    <property type="entry name" value="ARM-type_fold"/>
</dbReference>
<dbReference type="PANTHER" id="PTHR12848:SF16">
    <property type="entry name" value="REGULATORY-ASSOCIATED PROTEIN OF MTOR"/>
    <property type="match status" value="1"/>
</dbReference>
<feature type="region of interest" description="Disordered" evidence="5">
    <location>
        <begin position="1"/>
        <end position="94"/>
    </location>
</feature>
<feature type="region of interest" description="Disordered" evidence="5">
    <location>
        <begin position="956"/>
        <end position="989"/>
    </location>
</feature>
<dbReference type="InterPro" id="IPR029347">
    <property type="entry name" value="Raptor_N"/>
</dbReference>
<protein>
    <submittedName>
        <fullName evidence="7">Target of rapamycin complex 1 subunit KOG1</fullName>
    </submittedName>
</protein>
<dbReference type="GO" id="GO:0030674">
    <property type="term" value="F:protein-macromolecule adaptor activity"/>
    <property type="evidence" value="ECO:0007669"/>
    <property type="project" value="TreeGrafter"/>
</dbReference>
<dbReference type="SUPFAM" id="SSF50978">
    <property type="entry name" value="WD40 repeat-like"/>
    <property type="match status" value="1"/>
</dbReference>
<comment type="caution">
    <text evidence="7">The sequence shown here is derived from an EMBL/GenBank/DDBJ whole genome shotgun (WGS) entry which is preliminary data.</text>
</comment>
<dbReference type="OrthoDB" id="10262360at2759"/>
<keyword evidence="3" id="KW-0677">Repeat</keyword>
<name>A0A2V3J5T9_9FLOR</name>
<dbReference type="EMBL" id="NBIV01000002">
    <property type="protein sequence ID" value="PXF49769.1"/>
    <property type="molecule type" value="Genomic_DNA"/>
</dbReference>
<feature type="compositionally biased region" description="Polar residues" evidence="5">
    <location>
        <begin position="1"/>
        <end position="12"/>
    </location>
</feature>
<dbReference type="InterPro" id="IPR004083">
    <property type="entry name" value="Raptor"/>
</dbReference>
<dbReference type="GO" id="GO:0010506">
    <property type="term" value="P:regulation of autophagy"/>
    <property type="evidence" value="ECO:0007669"/>
    <property type="project" value="TreeGrafter"/>
</dbReference>
<dbReference type="SMART" id="SM00320">
    <property type="entry name" value="WD40"/>
    <property type="match status" value="5"/>
</dbReference>
<dbReference type="InterPro" id="IPR001680">
    <property type="entry name" value="WD40_rpt"/>
</dbReference>
<dbReference type="Gene3D" id="1.25.10.10">
    <property type="entry name" value="Leucine-rich Repeat Variant"/>
    <property type="match status" value="1"/>
</dbReference>
<dbReference type="Pfam" id="PF00400">
    <property type="entry name" value="WD40"/>
    <property type="match status" value="1"/>
</dbReference>
<sequence>MKSRQLYASSTHQLLLLQEDDLLPPDLPPEQPRAPTTPQPKPKSSSSTPPPPRSPSHPSPSANRPPQPPRSSHPSASKLPLRNPLNRQPQPWRLTDRVRTVNGALVLCLNIGIDPPDVSRLNPRARLECWVEPNLENPGESLQKISSALKSQYETWQHKARYKVAPDPVIPELKRLCMTLRRAAKNDRVLFHYNGHGVPRPTPNGEFWVFNHNYTQYIPFNLFDLHDVLGSPALYIFDCSGAATVLRHFKKVMEELEDDYRKKGRRDRKSSLPLHHHSVFLAATSEGETLPVAPSLPADLFTSCLTTPIKTALRWFVRRRSLIQGITFEMLDNIPGSLLERHTPIGELQWILTAITDTIAWNVLPPDLFKELYRRDLMLSSLMRNFLLANRIMHFHGCTPVSHPHIPDTHNHHLWQSFELAMEHVLAQLPTMLSDLNQNKNGRARFPLFTPSSSIASSISLAVHNGTGMQHRRASITAGAAGMYSHASAVHGMPRSSSRGLLGNGLAHREKPRPSYRYRPNPFFHHQLTSFSIWLNMGPENRGPPEQLPTTLHILLSPPERLRTLQLLARYVQTGPSAVDLTLSVGVFPYVLRLLDKNSDDRRAFQELVFIWSKVMALDPSVCSDLMEKQRERYFIHFLQKPQPGETEPKPVYLAVALYILSVVATRYADRLGKAEAIEVCFERLNHFSPFVRRWACLCLTEVIKHGHPDATGKILMWDDLLHTLDQLASVDSFPDVRAAATSTLSAIMNGTFARLSVNESPPASNVGVSAQSAPENRYQRGCIEENVPNKMLSGSGVASMGQAQWGQNFSGGEPKILGGSGLLGYNTTRASFTLQEQRALHLIGRPISLNLDKESSTLVRREIAISLSRAVLHRESRFLRAAYSADVDGIEVTEKNLPSSDRADDRWESIYNLMWTSLSELAYDSHPVVAAIARKRYDLISDQLLEITISCDNSGESLREQTSTSPSSFPGRTSILSKSQSPDIIRQLPGAGSVNILSKFEREEWPSSNRHAHPSLRPVSSQSLHDSEGCTSSPLTSKSSSKLDWPTDSSNPPNVNIHSRNLWRRSVQSTDFYRGEFGKGRIHVRGKKGTGFDLNASSRMPRMSRFPRTNSASLMPSLATSPPEIPTLTRGVHRAGASLDMIGGVTGNESPRQGPQFQVVKGIETFMRSITQQFSFGGSSSPGTVRPSSLYGSNRDSDMRGRANTPVSPPRPPRRSQSYQILNTVDTLPSALKPALRSLNEREASKDHNSTITMGKSPLSGNSSLEKYTPHLSEAGSATLSLFEWSCALVSQVQFDAKSIDYMPEEKAIPRYARLWNKLSKSQANVPLEDSLRAFVEVPESNYVGSLEGNAFESVRELHMYVMGAGGGAITSMAFLPRDSGMGDDHLLATGDSTGSVGVYDVDSGTCHGAFGVPSPPGIPDVGISSLLCLNSFDRYTSDGSVAPTNSLSALILAGAYDGRAAVFKSDVHGKKYRIMSTFQASGKSFWSTVGTAREFRCNASHAADVSGSNESLVKATSSRDSVKSRLPPDALSDAIQQNGNGLSLSFDYGSSYLAAGGCENETVRLWDLSCERCTWQAPSVRTGSWPTALSIWAQKNPNIVLAGSSDGSINLSDTREHSARNETSLGFHKLGMHKYPIISVGTFIQGKGDTRDVIVGADIGGELIFWDPRWNGRELYSSSPSETSELARIRAHTSSVTAMAVHPSGRYVATGSTGQCVKIFGPDRTMANMMLGHETPENPLFPMKSRIPPVTSLSFQHESNTFAVGCRDSSVIIYGDPVKTLDEC</sequence>
<evidence type="ECO:0000256" key="4">
    <source>
        <dbReference type="PROSITE-ProRule" id="PRU00221"/>
    </source>
</evidence>
<dbReference type="GO" id="GO:0031931">
    <property type="term" value="C:TORC1 complex"/>
    <property type="evidence" value="ECO:0007669"/>
    <property type="project" value="InterPro"/>
</dbReference>
<dbReference type="PRINTS" id="PR01547">
    <property type="entry name" value="YEAST176DUF"/>
</dbReference>
<dbReference type="GO" id="GO:0009267">
    <property type="term" value="P:cellular response to starvation"/>
    <property type="evidence" value="ECO:0007669"/>
    <property type="project" value="TreeGrafter"/>
</dbReference>
<feature type="compositionally biased region" description="Low complexity" evidence="5">
    <location>
        <begin position="1032"/>
        <end position="1044"/>
    </location>
</feature>
<dbReference type="GO" id="GO:0030307">
    <property type="term" value="P:positive regulation of cell growth"/>
    <property type="evidence" value="ECO:0007669"/>
    <property type="project" value="TreeGrafter"/>
</dbReference>
<keyword evidence="8" id="KW-1185">Reference proteome</keyword>
<evidence type="ECO:0000256" key="1">
    <source>
        <dbReference type="ARBA" id="ARBA00009257"/>
    </source>
</evidence>
<feature type="region of interest" description="Disordered" evidence="5">
    <location>
        <begin position="1008"/>
        <end position="1058"/>
    </location>
</feature>
<feature type="region of interest" description="Disordered" evidence="5">
    <location>
        <begin position="1175"/>
        <end position="1220"/>
    </location>
</feature>
<feature type="compositionally biased region" description="Polar residues" evidence="5">
    <location>
        <begin position="956"/>
        <end position="983"/>
    </location>
</feature>
<feature type="compositionally biased region" description="Polar residues" evidence="5">
    <location>
        <begin position="1183"/>
        <end position="1195"/>
    </location>
</feature>
<gene>
    <name evidence="7" type="ORF">BWQ96_00421</name>
</gene>
<dbReference type="SUPFAM" id="SSF48371">
    <property type="entry name" value="ARM repeat"/>
    <property type="match status" value="1"/>
</dbReference>
<evidence type="ECO:0000256" key="2">
    <source>
        <dbReference type="ARBA" id="ARBA00022574"/>
    </source>
</evidence>
<feature type="domain" description="Raptor N-terminal CASPase-like" evidence="6">
    <location>
        <begin position="97"/>
        <end position="250"/>
    </location>
</feature>
<dbReference type="GO" id="GO:0071230">
    <property type="term" value="P:cellular response to amino acid stimulus"/>
    <property type="evidence" value="ECO:0007669"/>
    <property type="project" value="TreeGrafter"/>
</dbReference>
<dbReference type="InterPro" id="IPR011989">
    <property type="entry name" value="ARM-like"/>
</dbReference>
<comment type="similarity">
    <text evidence="1">Belongs to the WD repeat RAPTOR family.</text>
</comment>